<dbReference type="EMBL" id="PDZR01000003">
    <property type="protein sequence ID" value="PNG27019.1"/>
    <property type="molecule type" value="Genomic_DNA"/>
</dbReference>
<protein>
    <recommendedName>
        <fullName evidence="2">NrS-1 polymerase-like helicase domain-containing protein</fullName>
    </recommendedName>
</protein>
<dbReference type="InterPro" id="IPR027417">
    <property type="entry name" value="P-loop_NTPase"/>
</dbReference>
<evidence type="ECO:0000259" key="2">
    <source>
        <dbReference type="Pfam" id="PF19263"/>
    </source>
</evidence>
<reference evidence="3 4" key="1">
    <citation type="submission" date="2017-10" db="EMBL/GenBank/DDBJ databases">
        <title>Genome announcement of Methylocella silvestris TVC from permafrost.</title>
        <authorList>
            <person name="Wang J."/>
            <person name="Geng K."/>
            <person name="Ul-Haque F."/>
            <person name="Crombie A.T."/>
            <person name="Street L.E."/>
            <person name="Wookey P.A."/>
            <person name="Murrell J.C."/>
            <person name="Pratscher J."/>
        </authorList>
    </citation>
    <scope>NUCLEOTIDE SEQUENCE [LARGE SCALE GENOMIC DNA]</scope>
    <source>
        <strain evidence="3 4">TVC</strain>
    </source>
</reference>
<evidence type="ECO:0000313" key="4">
    <source>
        <dbReference type="Proteomes" id="UP000236286"/>
    </source>
</evidence>
<sequence length="535" mass="59170">MSSEEAPPLDGETFAAGAEILAFPAKASRSPEDGGGSGAPPPGDPPPDGDGFDDDDGVDGIVGGMNSEWALVLMGSRAVIMREMPHAPVEDRTRVVSIDAFRAYLSNQTCVIKGRERQPDGSWKTVTRHLKLAPLWLNSRRRRTYDGIEFFPDKDDAAGTRGYFNLWRGYSVTPDPSPAEGRRLKYRTFYDHLATNICDGNPELFRWVWNWFAHILQRPRERIGTAIAMRGKMGTGKTKIGEIMGSLFASHYFLVDDPRYVTGQFNAHMASCLLLQVDEGFWAGDKAAEGRLKGLVTAPKQMIEAKGVDPIRLDNYVRLLFSSNEGWVVPAGMDERRFCVIDVAAHVAQNGQYFAEMDAEMDAGGREALLADLLATDLDAPDAPSLRVIPKTEALLEQKLRSLDTVSAWWFERLCDGAPTRRGSAWRRQVPVDVLFDDYVHHAEKIGVRRKSEKTSLGMLLRKLVPGLGNRKASETIDLGDGTSGVRRVPCWLFPPLADCRTAFVDAVKQPIDWSLYGVADEGAASEEPVPPDEF</sequence>
<dbReference type="Pfam" id="PF19263">
    <property type="entry name" value="DUF5906"/>
    <property type="match status" value="1"/>
</dbReference>
<name>A0A2J7TJS7_METSI</name>
<proteinExistence type="predicted"/>
<feature type="compositionally biased region" description="Pro residues" evidence="1">
    <location>
        <begin position="39"/>
        <end position="48"/>
    </location>
</feature>
<feature type="region of interest" description="Disordered" evidence="1">
    <location>
        <begin position="1"/>
        <end position="59"/>
    </location>
</feature>
<accession>A0A2J7TJS7</accession>
<evidence type="ECO:0000256" key="1">
    <source>
        <dbReference type="SAM" id="MobiDB-lite"/>
    </source>
</evidence>
<feature type="domain" description="NrS-1 polymerase-like helicase" evidence="2">
    <location>
        <begin position="229"/>
        <end position="337"/>
    </location>
</feature>
<dbReference type="InterPro" id="IPR045455">
    <property type="entry name" value="NrS-1_pol-like_helicase"/>
</dbReference>
<dbReference type="Proteomes" id="UP000236286">
    <property type="component" value="Unassembled WGS sequence"/>
</dbReference>
<dbReference type="SUPFAM" id="SSF52540">
    <property type="entry name" value="P-loop containing nucleoside triphosphate hydrolases"/>
    <property type="match status" value="1"/>
</dbReference>
<dbReference type="AlphaFoldDB" id="A0A2J7TJS7"/>
<gene>
    <name evidence="3" type="ORF">CR492_04765</name>
</gene>
<dbReference type="RefSeq" id="WP_102842608.1">
    <property type="nucleotide sequence ID" value="NZ_PDZR01000003.1"/>
</dbReference>
<dbReference type="OrthoDB" id="8215052at2"/>
<comment type="caution">
    <text evidence="3">The sequence shown here is derived from an EMBL/GenBank/DDBJ whole genome shotgun (WGS) entry which is preliminary data.</text>
</comment>
<evidence type="ECO:0000313" key="3">
    <source>
        <dbReference type="EMBL" id="PNG27019.1"/>
    </source>
</evidence>
<organism evidence="3 4">
    <name type="scientific">Methylocella silvestris</name>
    <dbReference type="NCBI Taxonomy" id="199596"/>
    <lineage>
        <taxon>Bacteria</taxon>
        <taxon>Pseudomonadati</taxon>
        <taxon>Pseudomonadota</taxon>
        <taxon>Alphaproteobacteria</taxon>
        <taxon>Hyphomicrobiales</taxon>
        <taxon>Beijerinckiaceae</taxon>
        <taxon>Methylocella</taxon>
    </lineage>
</organism>